<dbReference type="NCBIfam" id="NF006605">
    <property type="entry name" value="PRK09162.1"/>
    <property type="match status" value="1"/>
</dbReference>
<evidence type="ECO:0000259" key="1">
    <source>
        <dbReference type="Pfam" id="PF00156"/>
    </source>
</evidence>
<dbReference type="GO" id="GO:0032264">
    <property type="term" value="P:IMP salvage"/>
    <property type="evidence" value="ECO:0007669"/>
    <property type="project" value="TreeGrafter"/>
</dbReference>
<organism evidence="2">
    <name type="scientific">hydrothermal vent metagenome</name>
    <dbReference type="NCBI Taxonomy" id="652676"/>
    <lineage>
        <taxon>unclassified sequences</taxon>
        <taxon>metagenomes</taxon>
        <taxon>ecological metagenomes</taxon>
    </lineage>
</organism>
<dbReference type="PANTHER" id="PTHR43340">
    <property type="entry name" value="HYPOXANTHINE-GUANINE PHOSPHORIBOSYLTRANSFERASE"/>
    <property type="match status" value="1"/>
</dbReference>
<dbReference type="EMBL" id="UOFK01000274">
    <property type="protein sequence ID" value="VAW81706.1"/>
    <property type="molecule type" value="Genomic_DNA"/>
</dbReference>
<name>A0A3B0ZM68_9ZZZZ</name>
<dbReference type="GO" id="GO:0006178">
    <property type="term" value="P:guanine salvage"/>
    <property type="evidence" value="ECO:0007669"/>
    <property type="project" value="TreeGrafter"/>
</dbReference>
<dbReference type="InterPro" id="IPR029057">
    <property type="entry name" value="PRTase-like"/>
</dbReference>
<dbReference type="GO" id="GO:0032263">
    <property type="term" value="P:GMP salvage"/>
    <property type="evidence" value="ECO:0007669"/>
    <property type="project" value="TreeGrafter"/>
</dbReference>
<dbReference type="GO" id="GO:0004422">
    <property type="term" value="F:hypoxanthine phosphoribosyltransferase activity"/>
    <property type="evidence" value="ECO:0007669"/>
    <property type="project" value="TreeGrafter"/>
</dbReference>
<protein>
    <submittedName>
        <fullName evidence="2">Hypoxanthine-guanine phosphoribosyltransferase</fullName>
        <ecNumber evidence="2">2.4.2.8</ecNumber>
    </submittedName>
</protein>
<dbReference type="EC" id="2.4.2.8" evidence="2"/>
<evidence type="ECO:0000313" key="2">
    <source>
        <dbReference type="EMBL" id="VAW81706.1"/>
    </source>
</evidence>
<dbReference type="GO" id="GO:0005829">
    <property type="term" value="C:cytosol"/>
    <property type="evidence" value="ECO:0007669"/>
    <property type="project" value="TreeGrafter"/>
</dbReference>
<dbReference type="AlphaFoldDB" id="A0A3B0ZM68"/>
<sequence length="184" mass="20650">MSLDHDKLLKIKNSADLLYSRADVEQALDKLATDIAREIGDCDPLLLCVMTGGLVAASELFTRLICPVQIDYLHATRYEGNRGTDRLRWITRPSQSLAGRTVLVVDDILDEGLTLAAILEYCHEEGASAVYSAVLVEKLHDRKLDGLRPDFIGLQVEDRYVFGYGMDYHGYWRNLKGIYAVADK</sequence>
<dbReference type="PANTHER" id="PTHR43340:SF1">
    <property type="entry name" value="HYPOXANTHINE PHOSPHORIBOSYLTRANSFERASE"/>
    <property type="match status" value="1"/>
</dbReference>
<dbReference type="GO" id="GO:0000287">
    <property type="term" value="F:magnesium ion binding"/>
    <property type="evidence" value="ECO:0007669"/>
    <property type="project" value="TreeGrafter"/>
</dbReference>
<keyword evidence="2" id="KW-0328">Glycosyltransferase</keyword>
<dbReference type="InterPro" id="IPR050408">
    <property type="entry name" value="HGPRT"/>
</dbReference>
<gene>
    <name evidence="2" type="ORF">MNBD_GAMMA13-683</name>
</gene>
<dbReference type="InterPro" id="IPR000836">
    <property type="entry name" value="PRTase_dom"/>
</dbReference>
<accession>A0A3B0ZM68</accession>
<feature type="domain" description="Phosphoribosyltransferase" evidence="1">
    <location>
        <begin position="21"/>
        <end position="145"/>
    </location>
</feature>
<dbReference type="CDD" id="cd06223">
    <property type="entry name" value="PRTases_typeI"/>
    <property type="match status" value="1"/>
</dbReference>
<dbReference type="GO" id="GO:0046100">
    <property type="term" value="P:hypoxanthine metabolic process"/>
    <property type="evidence" value="ECO:0007669"/>
    <property type="project" value="TreeGrafter"/>
</dbReference>
<keyword evidence="2" id="KW-0808">Transferase</keyword>
<dbReference type="Pfam" id="PF00156">
    <property type="entry name" value="Pribosyltran"/>
    <property type="match status" value="1"/>
</dbReference>
<proteinExistence type="predicted"/>
<reference evidence="2" key="1">
    <citation type="submission" date="2018-06" db="EMBL/GenBank/DDBJ databases">
        <authorList>
            <person name="Zhirakovskaya E."/>
        </authorList>
    </citation>
    <scope>NUCLEOTIDE SEQUENCE</scope>
</reference>
<dbReference type="SUPFAM" id="SSF53271">
    <property type="entry name" value="PRTase-like"/>
    <property type="match status" value="1"/>
</dbReference>
<dbReference type="Gene3D" id="3.40.50.2020">
    <property type="match status" value="1"/>
</dbReference>